<name>A0A0L0P0I0_CANAR</name>
<gene>
    <name evidence="1" type="ORF">QG37_03312</name>
</gene>
<proteinExistence type="predicted"/>
<sequence>MDDILEKKKKKKKIKKEDNKECTEIIENQQLYINDKSLPVFWII</sequence>
<dbReference type="Proteomes" id="UP000037122">
    <property type="component" value="Unassembled WGS sequence"/>
</dbReference>
<dbReference type="EMBL" id="LGST01000021">
    <property type="protein sequence ID" value="KND99886.1"/>
    <property type="molecule type" value="Genomic_DNA"/>
</dbReference>
<protein>
    <submittedName>
        <fullName evidence="1">Uncharacterized protein</fullName>
    </submittedName>
</protein>
<evidence type="ECO:0000313" key="1">
    <source>
        <dbReference type="EMBL" id="KND99886.1"/>
    </source>
</evidence>
<organism evidence="1 2">
    <name type="scientific">Candidozyma auris</name>
    <name type="common">Yeast</name>
    <name type="synonym">Candida auris</name>
    <dbReference type="NCBI Taxonomy" id="498019"/>
    <lineage>
        <taxon>Eukaryota</taxon>
        <taxon>Fungi</taxon>
        <taxon>Dikarya</taxon>
        <taxon>Ascomycota</taxon>
        <taxon>Saccharomycotina</taxon>
        <taxon>Pichiomycetes</taxon>
        <taxon>Metschnikowiaceae</taxon>
        <taxon>Candidozyma</taxon>
    </lineage>
</organism>
<evidence type="ECO:0000313" key="2">
    <source>
        <dbReference type="Proteomes" id="UP000037122"/>
    </source>
</evidence>
<comment type="caution">
    <text evidence="1">The sequence shown here is derived from an EMBL/GenBank/DDBJ whole genome shotgun (WGS) entry which is preliminary data.</text>
</comment>
<accession>A0A0L0P0I0</accession>
<reference evidence="2" key="1">
    <citation type="journal article" date="2015" name="BMC Genomics">
        <title>Draft genome of a commonly misdiagnosed multidrug resistant pathogen Candida auris.</title>
        <authorList>
            <person name="Chatterjee S."/>
            <person name="Alampalli S.V."/>
            <person name="Nageshan R.K."/>
            <person name="Chettiar S.T."/>
            <person name="Joshi S."/>
            <person name="Tatu U.S."/>
        </authorList>
    </citation>
    <scope>NUCLEOTIDE SEQUENCE [LARGE SCALE GENOMIC DNA]</scope>
    <source>
        <strain evidence="2">6684</strain>
    </source>
</reference>
<dbReference type="AlphaFoldDB" id="A0A0L0P0I0"/>